<dbReference type="AlphaFoldDB" id="A0A7R9C957"/>
<dbReference type="PANTHER" id="PTHR43066:SF21">
    <property type="entry name" value="UBIQUITIN-ASSOCIATED DOMAIN-CONTAINING PROTEIN 2"/>
    <property type="match status" value="1"/>
</dbReference>
<reference evidence="6" key="1">
    <citation type="submission" date="2020-11" db="EMBL/GenBank/DDBJ databases">
        <authorList>
            <person name="Tran Van P."/>
        </authorList>
    </citation>
    <scope>NUCLEOTIDE SEQUENCE</scope>
</reference>
<feature type="transmembrane region" description="Helical" evidence="5">
    <location>
        <begin position="219"/>
        <end position="248"/>
    </location>
</feature>
<dbReference type="GO" id="GO:0016020">
    <property type="term" value="C:membrane"/>
    <property type="evidence" value="ECO:0007669"/>
    <property type="project" value="UniProtKB-SubCell"/>
</dbReference>
<evidence type="ECO:0000256" key="3">
    <source>
        <dbReference type="ARBA" id="ARBA00022989"/>
    </source>
</evidence>
<organism evidence="6">
    <name type="scientific">Timema cristinae</name>
    <name type="common">Walking stick</name>
    <dbReference type="NCBI Taxonomy" id="61476"/>
    <lineage>
        <taxon>Eukaryota</taxon>
        <taxon>Metazoa</taxon>
        <taxon>Ecdysozoa</taxon>
        <taxon>Arthropoda</taxon>
        <taxon>Hexapoda</taxon>
        <taxon>Insecta</taxon>
        <taxon>Pterygota</taxon>
        <taxon>Neoptera</taxon>
        <taxon>Polyneoptera</taxon>
        <taxon>Phasmatodea</taxon>
        <taxon>Timematodea</taxon>
        <taxon>Timematoidea</taxon>
        <taxon>Timematidae</taxon>
        <taxon>Timema</taxon>
    </lineage>
</organism>
<dbReference type="EMBL" id="OC316523">
    <property type="protein sequence ID" value="CAD7392326.1"/>
    <property type="molecule type" value="Genomic_DNA"/>
</dbReference>
<feature type="transmembrane region" description="Helical" evidence="5">
    <location>
        <begin position="147"/>
        <end position="169"/>
    </location>
</feature>
<dbReference type="GO" id="GO:0004252">
    <property type="term" value="F:serine-type endopeptidase activity"/>
    <property type="evidence" value="ECO:0007669"/>
    <property type="project" value="TreeGrafter"/>
</dbReference>
<keyword evidence="2 5" id="KW-0812">Transmembrane</keyword>
<keyword evidence="4 5" id="KW-0472">Membrane</keyword>
<evidence type="ECO:0000256" key="4">
    <source>
        <dbReference type="ARBA" id="ARBA00023136"/>
    </source>
</evidence>
<feature type="transmembrane region" description="Helical" evidence="5">
    <location>
        <begin position="181"/>
        <end position="199"/>
    </location>
</feature>
<evidence type="ECO:0000256" key="2">
    <source>
        <dbReference type="ARBA" id="ARBA00022692"/>
    </source>
</evidence>
<dbReference type="SUPFAM" id="SSF144091">
    <property type="entry name" value="Rhomboid-like"/>
    <property type="match status" value="1"/>
</dbReference>
<gene>
    <name evidence="6" type="ORF">TCEB3V08_LOCUS358</name>
</gene>
<dbReference type="InterPro" id="IPR035952">
    <property type="entry name" value="Rhomboid-like_sf"/>
</dbReference>
<protein>
    <submittedName>
        <fullName evidence="6">Uncharacterized protein</fullName>
    </submittedName>
</protein>
<proteinExistence type="predicted"/>
<accession>A0A7R9C957</accession>
<sequence>MSFGNLRHSVSFFLGERQHQETRGQLLDKAPVSKGLMGSMFLTCTAMNMPLLAHMRKYLVCKLPDIFKEREIWRLLSSRMTFLDTKDLVCGALLIYYFSIPLLNSFFDQAENVCIHSNTTITNRAPPLVSILSDHRVFERRYGSHKFASYLLVTCTIATLLETAVILTLQQLDIDFHGGGYLPPGPYGLIFPLFVSFFFDIPRVAHTYILGIPVTGKTLTYLLGLQICSTSLAAAISGLCGIAAGLMYRYNVLYLRRWFVIPRWLARLSNVTLGWLLRSGAPQESAIGATLEIQRAQQLELLEQQVLLNRARDVRTQQGQGFAETLVGPDNYWPNENGTMFGGFLRNRRHNGVPNNAGKFK</sequence>
<name>A0A7R9C957_TIMCR</name>
<evidence type="ECO:0000256" key="1">
    <source>
        <dbReference type="ARBA" id="ARBA00004141"/>
    </source>
</evidence>
<evidence type="ECO:0000256" key="5">
    <source>
        <dbReference type="SAM" id="Phobius"/>
    </source>
</evidence>
<evidence type="ECO:0000313" key="6">
    <source>
        <dbReference type="EMBL" id="CAD7392326.1"/>
    </source>
</evidence>
<dbReference type="PANTHER" id="PTHR43066">
    <property type="entry name" value="RHOMBOID-RELATED PROTEIN"/>
    <property type="match status" value="1"/>
</dbReference>
<keyword evidence="3 5" id="KW-1133">Transmembrane helix</keyword>
<comment type="subcellular location">
    <subcellularLocation>
        <location evidence="1">Membrane</location>
        <topology evidence="1">Multi-pass membrane protein</topology>
    </subcellularLocation>
</comment>